<evidence type="ECO:0000256" key="2">
    <source>
        <dbReference type="ARBA" id="ARBA00022598"/>
    </source>
</evidence>
<dbReference type="InterPro" id="IPR025110">
    <property type="entry name" value="AMP-bd_C"/>
</dbReference>
<dbReference type="Gene3D" id="3.30.300.30">
    <property type="match status" value="1"/>
</dbReference>
<feature type="domain" description="AMP-dependent synthetase/ligase" evidence="3">
    <location>
        <begin position="106"/>
        <end position="273"/>
    </location>
</feature>
<feature type="domain" description="AMP-binding enzyme C-terminal" evidence="4">
    <location>
        <begin position="326"/>
        <end position="399"/>
    </location>
</feature>
<organism evidence="5 6">
    <name type="scientific">Metabacillus halosaccharovorans</name>
    <dbReference type="NCBI Taxonomy" id="930124"/>
    <lineage>
        <taxon>Bacteria</taxon>
        <taxon>Bacillati</taxon>
        <taxon>Bacillota</taxon>
        <taxon>Bacilli</taxon>
        <taxon>Bacillales</taxon>
        <taxon>Bacillaceae</taxon>
        <taxon>Metabacillus</taxon>
    </lineage>
</organism>
<name>A0ABT3DLZ9_9BACI</name>
<evidence type="ECO:0000313" key="6">
    <source>
        <dbReference type="Proteomes" id="UP001526147"/>
    </source>
</evidence>
<dbReference type="CDD" id="cd04433">
    <property type="entry name" value="AFD_class_I"/>
    <property type="match status" value="1"/>
</dbReference>
<dbReference type="InterPro" id="IPR045851">
    <property type="entry name" value="AMP-bd_C_sf"/>
</dbReference>
<comment type="similarity">
    <text evidence="1">Belongs to the ATP-dependent AMP-binding enzyme family.</text>
</comment>
<dbReference type="Proteomes" id="UP001526147">
    <property type="component" value="Unassembled WGS sequence"/>
</dbReference>
<dbReference type="PANTHER" id="PTHR43201:SF5">
    <property type="entry name" value="MEDIUM-CHAIN ACYL-COA LIGASE ACSF2, MITOCHONDRIAL"/>
    <property type="match status" value="1"/>
</dbReference>
<keyword evidence="6" id="KW-1185">Reference proteome</keyword>
<accession>A0ABT3DLZ9</accession>
<evidence type="ECO:0000313" key="5">
    <source>
        <dbReference type="EMBL" id="MCV9888049.1"/>
    </source>
</evidence>
<dbReference type="NCBIfam" id="NF006167">
    <property type="entry name" value="PRK08308.1"/>
    <property type="match status" value="1"/>
</dbReference>
<evidence type="ECO:0000256" key="1">
    <source>
        <dbReference type="ARBA" id="ARBA00006432"/>
    </source>
</evidence>
<dbReference type="InterPro" id="IPR000873">
    <property type="entry name" value="AMP-dep_synth/lig_dom"/>
</dbReference>
<gene>
    <name evidence="5" type="ORF">OIH86_20595</name>
</gene>
<sequence>MFYVNDQHYTIKDVQEQFRLFDQIPYIRDCKNHRLAVCLTDAFQWLSLLLYIREKGASVFPIHPSTPKDGAIRLAEKAGRDLLFFQTLDSVIELSSVRYEATGGLIQMSSGTTGSPKIIERTWHSIEEELNSYVASLPVEQGTSSIVACPITHSYGLISGVLACLKRGVEPIVITNLNPKYVIKKLHQQKKHILYAAPPLLHTLSRLMKNGELMDCVMTSGTVMPSNWLNSIKAVSRKVFQQYGCSEAGCVAIHSEVKHPAEMGTPLPHVKLEAGEEDNPREVVIHTFDKSIYTRDLGYLKEGILVFLSRIDDTINVAGLNVYPHEVENVLLEEPRISEAVVYKIKNKLSGERVCAQYVSNERIEESELRDWCSRFLAPHQIPLECKQVEEIGKLQNGKISRNQLAELHI</sequence>
<dbReference type="EMBL" id="JAOYEY010000048">
    <property type="protein sequence ID" value="MCV9888049.1"/>
    <property type="molecule type" value="Genomic_DNA"/>
</dbReference>
<dbReference type="PANTHER" id="PTHR43201">
    <property type="entry name" value="ACYL-COA SYNTHETASE"/>
    <property type="match status" value="1"/>
</dbReference>
<dbReference type="SUPFAM" id="SSF56801">
    <property type="entry name" value="Acetyl-CoA synthetase-like"/>
    <property type="match status" value="1"/>
</dbReference>
<dbReference type="InterPro" id="IPR042099">
    <property type="entry name" value="ANL_N_sf"/>
</dbReference>
<dbReference type="Pfam" id="PF13193">
    <property type="entry name" value="AMP-binding_C"/>
    <property type="match status" value="1"/>
</dbReference>
<protein>
    <submittedName>
        <fullName evidence="5">AMP-binding protein</fullName>
    </submittedName>
</protein>
<reference evidence="5 6" key="1">
    <citation type="submission" date="2022-10" db="EMBL/GenBank/DDBJ databases">
        <title>Draft genome assembly of moderately radiation resistant bacterium Metabacillus halosaccharovorans.</title>
        <authorList>
            <person name="Pal S."/>
            <person name="Gopinathan A."/>
        </authorList>
    </citation>
    <scope>NUCLEOTIDE SEQUENCE [LARGE SCALE GENOMIC DNA]</scope>
    <source>
        <strain evidence="5 6">VITHBRA001</strain>
    </source>
</reference>
<dbReference type="InterPro" id="IPR020845">
    <property type="entry name" value="AMP-binding_CS"/>
</dbReference>
<dbReference type="Gene3D" id="3.40.50.12780">
    <property type="entry name" value="N-terminal domain of ligase-like"/>
    <property type="match status" value="1"/>
</dbReference>
<proteinExistence type="inferred from homology"/>
<evidence type="ECO:0000259" key="4">
    <source>
        <dbReference type="Pfam" id="PF13193"/>
    </source>
</evidence>
<evidence type="ECO:0000259" key="3">
    <source>
        <dbReference type="Pfam" id="PF00501"/>
    </source>
</evidence>
<comment type="caution">
    <text evidence="5">The sequence shown here is derived from an EMBL/GenBank/DDBJ whole genome shotgun (WGS) entry which is preliminary data.</text>
</comment>
<dbReference type="Pfam" id="PF00501">
    <property type="entry name" value="AMP-binding"/>
    <property type="match status" value="1"/>
</dbReference>
<dbReference type="PROSITE" id="PS00455">
    <property type="entry name" value="AMP_BINDING"/>
    <property type="match status" value="1"/>
</dbReference>
<dbReference type="RefSeq" id="WP_264144252.1">
    <property type="nucleotide sequence ID" value="NZ_JAOYEY010000048.1"/>
</dbReference>
<keyword evidence="2" id="KW-0436">Ligase</keyword>